<sequence length="613" mass="66081">MTTVEEKLTATDTPSVTTWTRLEPRTRRADLAPAVDARVADPLWLLARQWQLGEFTGEDAGSPVSARVHARAARFTRYQPGPYAGAVRLPTGVPWEAVVEREPAATAGDLRFAVESGQQLLRLLAAAGAGELAPRLCDRYPVPATPPDAASAADPETVGYLRIAAGRVPHGDLALRACAEGRFVTEAQVPAALLTAVNGAITEWLTWLGVPPRPAGPPPGYLLQLPAVLAPGASRPAAPPWPPADFTPLFSTPGLEGSAWRRERMEHDFAVGAHDGEDELVLTAHEYDGDRLDWYHFDHEPGSTLEARAGFEDVVKVLLPTPVAYAGMPSTRFWELEDARVNLAGIGAGVGDLARMFLVEYGLVYANDHFLVPLELPVGSATRIRSLIVTDTFGVQTVVPAAAESTALFRPAGAVVGGRADVLVLPATAAVTLDSAPVEEVRLGRDETANLAWAVERTVTGATGRPIDRNAQVGRAAVPDRPPVPTDADVPDLSYAFATTVPENWVPLLPGPTEDRPDVVRLRRVPLQQPSRDGEPVAVTGHSRLLDWRERDGRLVELAFPEEEVPRAGSRVLRRWQLARWADGSVHLWLGRSRQVGAGELSSGLRYDTVQPR</sequence>
<proteinExistence type="predicted"/>
<dbReference type="EMBL" id="JAXOTQ010000002">
    <property type="protein sequence ID" value="MDZ5488176.1"/>
    <property type="molecule type" value="Genomic_DNA"/>
</dbReference>
<accession>A0ABU5J6G3</accession>
<protein>
    <submittedName>
        <fullName evidence="1">Uncharacterized protein</fullName>
    </submittedName>
</protein>
<gene>
    <name evidence="1" type="ORF">U2F25_01620</name>
</gene>
<name>A0ABU5J6G3_9ACTN</name>
<evidence type="ECO:0000313" key="2">
    <source>
        <dbReference type="Proteomes" id="UP001290101"/>
    </source>
</evidence>
<organism evidence="1 2">
    <name type="scientific">Micromonospora sicca</name>
    <dbReference type="NCBI Taxonomy" id="2202420"/>
    <lineage>
        <taxon>Bacteria</taxon>
        <taxon>Bacillati</taxon>
        <taxon>Actinomycetota</taxon>
        <taxon>Actinomycetes</taxon>
        <taxon>Micromonosporales</taxon>
        <taxon>Micromonosporaceae</taxon>
        <taxon>Micromonospora</taxon>
    </lineage>
</organism>
<reference evidence="1 2" key="1">
    <citation type="submission" date="2023-12" db="EMBL/GenBank/DDBJ databases">
        <title>Micromonospora sp. nov., isolated from Atacama Desert.</title>
        <authorList>
            <person name="Carro L."/>
            <person name="Golinska P."/>
            <person name="Klenk H.-P."/>
            <person name="Goodfellow M."/>
        </authorList>
    </citation>
    <scope>NUCLEOTIDE SEQUENCE [LARGE SCALE GENOMIC DNA]</scope>
    <source>
        <strain evidence="1 2">4G53</strain>
    </source>
</reference>
<dbReference type="RefSeq" id="WP_322438848.1">
    <property type="nucleotide sequence ID" value="NZ_JAXOTQ010000002.1"/>
</dbReference>
<dbReference type="Proteomes" id="UP001290101">
    <property type="component" value="Unassembled WGS sequence"/>
</dbReference>
<keyword evidence="2" id="KW-1185">Reference proteome</keyword>
<evidence type="ECO:0000313" key="1">
    <source>
        <dbReference type="EMBL" id="MDZ5488176.1"/>
    </source>
</evidence>
<comment type="caution">
    <text evidence="1">The sequence shown here is derived from an EMBL/GenBank/DDBJ whole genome shotgun (WGS) entry which is preliminary data.</text>
</comment>